<dbReference type="EC" id="1.2.4.2" evidence="5"/>
<keyword evidence="8" id="KW-0786">Thiamine pyrophosphate</keyword>
<evidence type="ECO:0000313" key="14">
    <source>
        <dbReference type="EMBL" id="PWS35282.1"/>
    </source>
</evidence>
<feature type="region of interest" description="Disordered" evidence="12">
    <location>
        <begin position="60"/>
        <end position="99"/>
    </location>
</feature>
<dbReference type="FunFam" id="3.40.50.12470:FF:000009">
    <property type="entry name" value="2-oxoglutarate dehydrogenase E1 component"/>
    <property type="match status" value="1"/>
</dbReference>
<dbReference type="NCBIfam" id="NF006914">
    <property type="entry name" value="PRK09404.1"/>
    <property type="match status" value="1"/>
</dbReference>
<evidence type="ECO:0000256" key="2">
    <source>
        <dbReference type="ARBA" id="ARBA00003906"/>
    </source>
</evidence>
<dbReference type="PANTHER" id="PTHR23152:SF4">
    <property type="entry name" value="2-OXOADIPATE DEHYDROGENASE COMPLEX COMPONENT E1"/>
    <property type="match status" value="1"/>
</dbReference>
<dbReference type="GO" id="GO:0004591">
    <property type="term" value="F:oxoglutarate dehydrogenase (succinyl-transferring) activity"/>
    <property type="evidence" value="ECO:0007669"/>
    <property type="project" value="UniProtKB-EC"/>
</dbReference>
<keyword evidence="15" id="KW-1185">Reference proteome</keyword>
<evidence type="ECO:0000256" key="3">
    <source>
        <dbReference type="ARBA" id="ARBA00006936"/>
    </source>
</evidence>
<organism evidence="14 15">
    <name type="scientific">Falsiroseomonas bella</name>
    <dbReference type="NCBI Taxonomy" id="2184016"/>
    <lineage>
        <taxon>Bacteria</taxon>
        <taxon>Pseudomonadati</taxon>
        <taxon>Pseudomonadota</taxon>
        <taxon>Alphaproteobacteria</taxon>
        <taxon>Acetobacterales</taxon>
        <taxon>Roseomonadaceae</taxon>
        <taxon>Falsiroseomonas</taxon>
    </lineage>
</organism>
<evidence type="ECO:0000259" key="13">
    <source>
        <dbReference type="SMART" id="SM00861"/>
    </source>
</evidence>
<protein>
    <recommendedName>
        <fullName evidence="6">2-oxoglutarate dehydrogenase E1 component</fullName>
        <ecNumber evidence="5">1.2.4.2</ecNumber>
    </recommendedName>
    <alternativeName>
        <fullName evidence="10">Alpha-ketoglutarate dehydrogenase</fullName>
    </alternativeName>
</protein>
<dbReference type="Pfam" id="PF16078">
    <property type="entry name" value="2-oxogl_dehyd_N"/>
    <property type="match status" value="1"/>
</dbReference>
<comment type="caution">
    <text evidence="14">The sequence shown here is derived from an EMBL/GenBank/DDBJ whole genome shotgun (WGS) entry which is preliminary data.</text>
</comment>
<dbReference type="EMBL" id="QGNA01000005">
    <property type="protein sequence ID" value="PWS35282.1"/>
    <property type="molecule type" value="Genomic_DNA"/>
</dbReference>
<dbReference type="GO" id="GO:0006096">
    <property type="term" value="P:glycolytic process"/>
    <property type="evidence" value="ECO:0007669"/>
    <property type="project" value="UniProtKB-KW"/>
</dbReference>
<keyword evidence="9" id="KW-0324">Glycolysis</keyword>
<dbReference type="CDD" id="cd02016">
    <property type="entry name" value="TPP_E1_OGDC_like"/>
    <property type="match status" value="1"/>
</dbReference>
<dbReference type="InterPro" id="IPR029061">
    <property type="entry name" value="THDP-binding"/>
</dbReference>
<dbReference type="Proteomes" id="UP000245765">
    <property type="component" value="Unassembled WGS sequence"/>
</dbReference>
<evidence type="ECO:0000256" key="12">
    <source>
        <dbReference type="SAM" id="MobiDB-lite"/>
    </source>
</evidence>
<evidence type="ECO:0000256" key="10">
    <source>
        <dbReference type="ARBA" id="ARBA00030680"/>
    </source>
</evidence>
<dbReference type="NCBIfam" id="NF008907">
    <property type="entry name" value="PRK12270.1"/>
    <property type="match status" value="1"/>
</dbReference>
<dbReference type="Pfam" id="PF16870">
    <property type="entry name" value="OxoGdeHyase_C"/>
    <property type="match status" value="1"/>
</dbReference>
<evidence type="ECO:0000256" key="9">
    <source>
        <dbReference type="ARBA" id="ARBA00023152"/>
    </source>
</evidence>
<dbReference type="InterPro" id="IPR011603">
    <property type="entry name" value="2oxoglutarate_DH_E1"/>
</dbReference>
<dbReference type="NCBIfam" id="TIGR00239">
    <property type="entry name" value="2oxo_dh_E1"/>
    <property type="match status" value="1"/>
</dbReference>
<dbReference type="GO" id="GO:0045252">
    <property type="term" value="C:oxoglutarate dehydrogenase complex"/>
    <property type="evidence" value="ECO:0007669"/>
    <property type="project" value="TreeGrafter"/>
</dbReference>
<dbReference type="PANTHER" id="PTHR23152">
    <property type="entry name" value="2-OXOGLUTARATE DEHYDROGENASE"/>
    <property type="match status" value="1"/>
</dbReference>
<dbReference type="AlphaFoldDB" id="A0A317F9W3"/>
<dbReference type="InterPro" id="IPR031717">
    <property type="entry name" value="ODO-1/KGD_C"/>
</dbReference>
<evidence type="ECO:0000256" key="7">
    <source>
        <dbReference type="ARBA" id="ARBA00023002"/>
    </source>
</evidence>
<dbReference type="InterPro" id="IPR042179">
    <property type="entry name" value="KGD_C_sf"/>
</dbReference>
<proteinExistence type="inferred from homology"/>
<reference evidence="15" key="1">
    <citation type="submission" date="2018-05" db="EMBL/GenBank/DDBJ databases">
        <authorList>
            <person name="Du Z."/>
            <person name="Wang X."/>
        </authorList>
    </citation>
    <scope>NUCLEOTIDE SEQUENCE [LARGE SCALE GENOMIC DNA]</scope>
    <source>
        <strain evidence="15">CQN31</strain>
    </source>
</reference>
<feature type="compositionally biased region" description="Low complexity" evidence="12">
    <location>
        <begin position="84"/>
        <end position="97"/>
    </location>
</feature>
<dbReference type="Gene3D" id="1.10.287.1150">
    <property type="entry name" value="TPP helical domain"/>
    <property type="match status" value="1"/>
</dbReference>
<comment type="catalytic activity">
    <reaction evidence="11">
        <text>N(6)-[(R)-lipoyl]-L-lysyl-[protein] + 2-oxoglutarate + H(+) = N(6)-[(R)-S(8)-succinyldihydrolipoyl]-L-lysyl-[protein] + CO2</text>
        <dbReference type="Rhea" id="RHEA:12188"/>
        <dbReference type="Rhea" id="RHEA-COMP:10474"/>
        <dbReference type="Rhea" id="RHEA-COMP:20092"/>
        <dbReference type="ChEBI" id="CHEBI:15378"/>
        <dbReference type="ChEBI" id="CHEBI:16526"/>
        <dbReference type="ChEBI" id="CHEBI:16810"/>
        <dbReference type="ChEBI" id="CHEBI:83099"/>
        <dbReference type="ChEBI" id="CHEBI:83120"/>
        <dbReference type="EC" id="1.2.4.2"/>
    </reaction>
</comment>
<comment type="similarity">
    <text evidence="3">Belongs to the alpha-ketoglutarate dehydrogenase family.</text>
</comment>
<evidence type="ECO:0000256" key="1">
    <source>
        <dbReference type="ARBA" id="ARBA00001964"/>
    </source>
</evidence>
<evidence type="ECO:0000313" key="15">
    <source>
        <dbReference type="Proteomes" id="UP000245765"/>
    </source>
</evidence>
<dbReference type="GO" id="GO:0006099">
    <property type="term" value="P:tricarboxylic acid cycle"/>
    <property type="evidence" value="ECO:0007669"/>
    <property type="project" value="TreeGrafter"/>
</dbReference>
<keyword evidence="7 14" id="KW-0560">Oxidoreductase</keyword>
<evidence type="ECO:0000256" key="4">
    <source>
        <dbReference type="ARBA" id="ARBA00011301"/>
    </source>
</evidence>
<gene>
    <name evidence="14" type="primary">sucA</name>
    <name evidence="14" type="ORF">DFH01_21830</name>
</gene>
<evidence type="ECO:0000256" key="6">
    <source>
        <dbReference type="ARBA" id="ARBA00013321"/>
    </source>
</evidence>
<dbReference type="GO" id="GO:0005829">
    <property type="term" value="C:cytosol"/>
    <property type="evidence" value="ECO:0007669"/>
    <property type="project" value="TreeGrafter"/>
</dbReference>
<dbReference type="Gene3D" id="3.40.50.12470">
    <property type="match status" value="1"/>
</dbReference>
<dbReference type="RefSeq" id="WP_109872926.1">
    <property type="nucleotide sequence ID" value="NZ_QGNA01000005.1"/>
</dbReference>
<dbReference type="OrthoDB" id="9759785at2"/>
<dbReference type="Pfam" id="PF02779">
    <property type="entry name" value="Transket_pyr"/>
    <property type="match status" value="1"/>
</dbReference>
<comment type="cofactor">
    <cofactor evidence="1">
        <name>thiamine diphosphate</name>
        <dbReference type="ChEBI" id="CHEBI:58937"/>
    </cofactor>
</comment>
<dbReference type="Gene3D" id="3.40.50.970">
    <property type="match status" value="1"/>
</dbReference>
<dbReference type="SUPFAM" id="SSF52518">
    <property type="entry name" value="Thiamin diphosphate-binding fold (THDP-binding)"/>
    <property type="match status" value="2"/>
</dbReference>
<evidence type="ECO:0000256" key="11">
    <source>
        <dbReference type="ARBA" id="ARBA00051911"/>
    </source>
</evidence>
<dbReference type="SMART" id="SM00861">
    <property type="entry name" value="Transket_pyr"/>
    <property type="match status" value="1"/>
</dbReference>
<dbReference type="PIRSF" id="PIRSF000157">
    <property type="entry name" value="Oxoglu_dh_E1"/>
    <property type="match status" value="1"/>
</dbReference>
<evidence type="ECO:0000256" key="5">
    <source>
        <dbReference type="ARBA" id="ARBA00012280"/>
    </source>
</evidence>
<sequence length="969" mass="106514">MAGVDILASAMSGANAAFLADLYARWVEKPDSVDPSFAELFAALNDEARAVLEDASGASWAPRTRGKFGPDPEPPPAPRKDGKGAPAAAPTGAATPTVDKAAAQRAVLDSIRALMLIRSYRVRGHLEAQLDPLGLQKPAPHQELTPATYGFTDADMDRPIFLDFVLGKEYATLREILAICRASYCGSIGVEFMHIQDPDQKSWIQRRIEGAPWLTAFGKAEKTKILQELTEAEGFEAFCAKKYATTKRFGLEGGESTIPAIETVIETAASLGVNEVTIGMAHRGRLNVLVNVVKKPYSAVFSEFKGVSAHPEDVQGSGDVKYHLGTSTDIEIAGRMVHLSLQPNPSHLEAVDPVVVGKVRARQDMAGDTKTRRSVMGITLHGDAAFAGQGVVYETLAMSQLIGYRTGGTIHIVTNNQIGFTTVAAHAYSGLYCTDVAKSIQVPILHVNGDDPEAVVFCARMAAEFRMQFGADIVLDIVCYRRHGHNETDEPAFTQPIMYGRIKEMRTTRALYAERLAREGSLSADEAKAMYDAFNATLEEAFQAAQSFRPNKADWLEGHWSGLKAVAVGEEVEKLHETAVGLDALREVGAALTRVPAEFNVNPKIARQLEAKKQAIETGEGLDWATGEALAFGTLLLEGHRVRLSGEDVQRGTFSHRHAYLIDQKTQAEYVPLNNIRAGQPRFEAFNSLLSEFGVLGFEYGYSLADPRTLVLWEAQFGDFANGAQVIIDQFIASAETKWLRMSGLVMLLPHGYEGQGPEHSSARLERYLQLCAERNMRVGNLTTPANYFHALRRQLKANYRKPLVLMTPKSLLRHKLAVSSLADFAPGSGFQYVIPEIDAIAPDAEVKRVVLCTGKVYYDLLQERREKGVKDVAIVRLEQLYPFPQMSLGKALAPYVNAEVVWCQEEPENMGAWSFVDRRIEKVLGGLEHKARRPRYIGREEAASPATGLARIHQQQQEMLVRQALRLA</sequence>
<accession>A0A317F9W3</accession>
<dbReference type="Pfam" id="PF00676">
    <property type="entry name" value="E1_dh"/>
    <property type="match status" value="1"/>
</dbReference>
<dbReference type="InterPro" id="IPR032106">
    <property type="entry name" value="2-oxogl_dehyd_N"/>
</dbReference>
<feature type="domain" description="Transketolase-like pyrimidine-binding" evidence="13">
    <location>
        <begin position="622"/>
        <end position="815"/>
    </location>
</feature>
<comment type="subunit">
    <text evidence="4">Homodimer. Part of the 2-oxoglutarate dehydrogenase (OGDH) complex composed of E1 (2-oxoglutarate dehydrogenase), E2 (dihydrolipoamide succinyltransferase) and E3 (dihydrolipoamide dehydrogenase); the complex contains multiple copies of the three enzymatic components (E1, E2 and E3).</text>
</comment>
<name>A0A317F9W3_9PROT</name>
<dbReference type="InterPro" id="IPR005475">
    <property type="entry name" value="Transketolase-like_Pyr-bd"/>
</dbReference>
<evidence type="ECO:0000256" key="8">
    <source>
        <dbReference type="ARBA" id="ARBA00023052"/>
    </source>
</evidence>
<dbReference type="GO" id="GO:0030976">
    <property type="term" value="F:thiamine pyrophosphate binding"/>
    <property type="evidence" value="ECO:0007669"/>
    <property type="project" value="InterPro"/>
</dbReference>
<comment type="function">
    <text evidence="2">E1 component of the 2-oxoglutarate dehydrogenase (OGDH) complex which catalyzes the decarboxylation of 2-oxoglutarate, the first step in the conversion of 2-oxoglutarate to succinyl-CoA and CO(2).</text>
</comment>
<dbReference type="Gene3D" id="3.40.50.11610">
    <property type="entry name" value="Multifunctional 2-oxoglutarate metabolism enzyme, C-terminal domain"/>
    <property type="match status" value="1"/>
</dbReference>
<dbReference type="InterPro" id="IPR001017">
    <property type="entry name" value="DH_E1"/>
</dbReference>